<evidence type="ECO:0000313" key="2">
    <source>
        <dbReference type="EMBL" id="ROV88622.1"/>
    </source>
</evidence>
<dbReference type="Proteomes" id="UP000284375">
    <property type="component" value="Unassembled WGS sequence"/>
</dbReference>
<protein>
    <submittedName>
        <fullName evidence="2">Uncharacterized protein</fullName>
    </submittedName>
</protein>
<evidence type="ECO:0000313" key="3">
    <source>
        <dbReference type="Proteomes" id="UP000284375"/>
    </source>
</evidence>
<reference evidence="2 3" key="1">
    <citation type="submission" date="2015-09" db="EMBL/GenBank/DDBJ databases">
        <title>Host preference determinants of Valsa canker pathogens revealed by comparative genomics.</title>
        <authorList>
            <person name="Yin Z."/>
            <person name="Huang L."/>
        </authorList>
    </citation>
    <scope>NUCLEOTIDE SEQUENCE [LARGE SCALE GENOMIC DNA]</scope>
    <source>
        <strain evidence="2 3">YSFL</strain>
    </source>
</reference>
<feature type="region of interest" description="Disordered" evidence="1">
    <location>
        <begin position="1"/>
        <end position="33"/>
    </location>
</feature>
<organism evidence="2 3">
    <name type="scientific">Cytospora chrysosperma</name>
    <name type="common">Cytospora canker fungus</name>
    <name type="synonym">Sphaeria chrysosperma</name>
    <dbReference type="NCBI Taxonomy" id="252740"/>
    <lineage>
        <taxon>Eukaryota</taxon>
        <taxon>Fungi</taxon>
        <taxon>Dikarya</taxon>
        <taxon>Ascomycota</taxon>
        <taxon>Pezizomycotina</taxon>
        <taxon>Sordariomycetes</taxon>
        <taxon>Sordariomycetidae</taxon>
        <taxon>Diaporthales</taxon>
        <taxon>Cytosporaceae</taxon>
        <taxon>Cytospora</taxon>
    </lineage>
</organism>
<accession>A0A423VCD4</accession>
<sequence length="128" mass="14154">MTRTWSSLAPELSSADSSGPSHAQDRPAKRVRLEAPRNKYPSIDWLTESWLAKVVSYERIATASPRLGVGIIGQGLLDHHINLLPNITGLQDFTPVRDSDGDQAGYRAKVVTWPMTKKDALKVREFAA</sequence>
<dbReference type="OrthoDB" id="4793569at2759"/>
<dbReference type="AlphaFoldDB" id="A0A423VCD4"/>
<dbReference type="EMBL" id="LJZO01000065">
    <property type="protein sequence ID" value="ROV88622.1"/>
    <property type="molecule type" value="Genomic_DNA"/>
</dbReference>
<proteinExistence type="predicted"/>
<evidence type="ECO:0000256" key="1">
    <source>
        <dbReference type="SAM" id="MobiDB-lite"/>
    </source>
</evidence>
<keyword evidence="3" id="KW-1185">Reference proteome</keyword>
<name>A0A423VCD4_CYTCH</name>
<comment type="caution">
    <text evidence="2">The sequence shown here is derived from an EMBL/GenBank/DDBJ whole genome shotgun (WGS) entry which is preliminary data.</text>
</comment>
<gene>
    <name evidence="2" type="ORF">VSDG_09149</name>
</gene>
<feature type="compositionally biased region" description="Basic and acidic residues" evidence="1">
    <location>
        <begin position="23"/>
        <end position="33"/>
    </location>
</feature>